<dbReference type="OrthoDB" id="6056at2759"/>
<gene>
    <name evidence="3" type="ORF">OSB1V03_LOCUS15595</name>
</gene>
<name>A0A7R9L6Y8_9ACAR</name>
<feature type="non-terminal residue" evidence="3">
    <location>
        <position position="596"/>
    </location>
</feature>
<dbReference type="Pfam" id="PF00089">
    <property type="entry name" value="Trypsin"/>
    <property type="match status" value="2"/>
</dbReference>
<dbReference type="SUPFAM" id="SSF50494">
    <property type="entry name" value="Trypsin-like serine proteases"/>
    <property type="match status" value="2"/>
</dbReference>
<dbReference type="PRINTS" id="PR00722">
    <property type="entry name" value="CHYMOTRYPSIN"/>
</dbReference>
<dbReference type="EMBL" id="OC870830">
    <property type="protein sequence ID" value="CAD7635204.1"/>
    <property type="molecule type" value="Genomic_DNA"/>
</dbReference>
<dbReference type="PROSITE" id="PS00134">
    <property type="entry name" value="TRYPSIN_HIS"/>
    <property type="match status" value="2"/>
</dbReference>
<feature type="non-terminal residue" evidence="3">
    <location>
        <position position="1"/>
    </location>
</feature>
<dbReference type="AlphaFoldDB" id="A0A7R9L6Y8"/>
<dbReference type="GO" id="GO:0004252">
    <property type="term" value="F:serine-type endopeptidase activity"/>
    <property type="evidence" value="ECO:0007669"/>
    <property type="project" value="InterPro"/>
</dbReference>
<dbReference type="PROSITE" id="PS50240">
    <property type="entry name" value="TRYPSIN_DOM"/>
    <property type="match status" value="2"/>
</dbReference>
<dbReference type="InterPro" id="IPR001314">
    <property type="entry name" value="Peptidase_S1A"/>
</dbReference>
<dbReference type="InterPro" id="IPR009003">
    <property type="entry name" value="Peptidase_S1_PA"/>
</dbReference>
<sequence>NVYGLFVSIGNYSNYNNTNYTDYGINTETCGLRYTPEAIDITYNNTKCFHNNYKAIRKWDTFGLQLHPTRDLLDSRVANGWPVKNGEAPWAVSLQFFDSHHLSRPTFCSGVLITRLWVLTAAHCIVNNAGLSLWVTAGANRNSGKDTVRVLAEPVIHSGYNVSVKTLYDLALVRLQREMYAKPEGQQFMVNTVCLPDKQQVNTELEWATLYGFGRIDTRNTTTNWLHRGHILLAPYDTCNAIKNTTRLLCSLNIPSVNMSFPCKGDSGSGLVQYTNKYRTRAILVGTHVTGIHVQTDCAFVKVGNYSDYYRDLGINTETCGLRFIPTAIDITYNNTKCFHNNYTHLRVMDMYGPHLWRKKDVLGSRVMNGRRAHLGEAPWVVSIQINYMDFRHGPGSALTPIDIYYCTGALIAKQWILTAAHCFKTSTFRAEESSHFPNQYDPNGNFTERDDIALVRLREAINVPVVGHTIVINTVCLPVENVSNTEPEWVTIFGFGFVNNIQHKQLPEWLHRGEIQLLPDTKCQKYPGYVALLCSNTFTTYNQSISCDGDSGAGFFQYTDKYRTRAILVGIQASAPVGNYPCNPGTTYQYSTTFS</sequence>
<dbReference type="InterPro" id="IPR018114">
    <property type="entry name" value="TRYPSIN_HIS"/>
</dbReference>
<keyword evidence="1" id="KW-1015">Disulfide bond</keyword>
<organism evidence="3">
    <name type="scientific">Medioppia subpectinata</name>
    <dbReference type="NCBI Taxonomy" id="1979941"/>
    <lineage>
        <taxon>Eukaryota</taxon>
        <taxon>Metazoa</taxon>
        <taxon>Ecdysozoa</taxon>
        <taxon>Arthropoda</taxon>
        <taxon>Chelicerata</taxon>
        <taxon>Arachnida</taxon>
        <taxon>Acari</taxon>
        <taxon>Acariformes</taxon>
        <taxon>Sarcoptiformes</taxon>
        <taxon>Oribatida</taxon>
        <taxon>Brachypylina</taxon>
        <taxon>Oppioidea</taxon>
        <taxon>Oppiidae</taxon>
        <taxon>Medioppia</taxon>
    </lineage>
</organism>
<dbReference type="InterPro" id="IPR001254">
    <property type="entry name" value="Trypsin_dom"/>
</dbReference>
<dbReference type="Proteomes" id="UP000759131">
    <property type="component" value="Unassembled WGS sequence"/>
</dbReference>
<evidence type="ECO:0000313" key="4">
    <source>
        <dbReference type="Proteomes" id="UP000759131"/>
    </source>
</evidence>
<proteinExistence type="predicted"/>
<keyword evidence="4" id="KW-1185">Reference proteome</keyword>
<protein>
    <recommendedName>
        <fullName evidence="2">Peptidase S1 domain-containing protein</fullName>
    </recommendedName>
</protein>
<accession>A0A7R9L6Y8</accession>
<dbReference type="EMBL" id="CAJPIZ010016255">
    <property type="protein sequence ID" value="CAG2115634.1"/>
    <property type="molecule type" value="Genomic_DNA"/>
</dbReference>
<dbReference type="GO" id="GO:0006508">
    <property type="term" value="P:proteolysis"/>
    <property type="evidence" value="ECO:0007669"/>
    <property type="project" value="InterPro"/>
</dbReference>
<dbReference type="Gene3D" id="2.40.10.10">
    <property type="entry name" value="Trypsin-like serine proteases"/>
    <property type="match status" value="4"/>
</dbReference>
<dbReference type="PANTHER" id="PTHR24250:SF27">
    <property type="entry name" value="ELASTASE 2 LIKE"/>
    <property type="match status" value="1"/>
</dbReference>
<feature type="domain" description="Peptidase S1" evidence="2">
    <location>
        <begin position="77"/>
        <end position="363"/>
    </location>
</feature>
<dbReference type="InterPro" id="IPR043504">
    <property type="entry name" value="Peptidase_S1_PA_chymotrypsin"/>
</dbReference>
<dbReference type="SMART" id="SM00020">
    <property type="entry name" value="Tryp_SPc"/>
    <property type="match status" value="2"/>
</dbReference>
<evidence type="ECO:0000313" key="3">
    <source>
        <dbReference type="EMBL" id="CAD7635204.1"/>
    </source>
</evidence>
<dbReference type="PANTHER" id="PTHR24250">
    <property type="entry name" value="CHYMOTRYPSIN-RELATED"/>
    <property type="match status" value="1"/>
</dbReference>
<evidence type="ECO:0000259" key="2">
    <source>
        <dbReference type="PROSITE" id="PS50240"/>
    </source>
</evidence>
<feature type="domain" description="Peptidase S1" evidence="2">
    <location>
        <begin position="367"/>
        <end position="596"/>
    </location>
</feature>
<reference evidence="3" key="1">
    <citation type="submission" date="2020-11" db="EMBL/GenBank/DDBJ databases">
        <authorList>
            <person name="Tran Van P."/>
        </authorList>
    </citation>
    <scope>NUCLEOTIDE SEQUENCE</scope>
</reference>
<evidence type="ECO:0000256" key="1">
    <source>
        <dbReference type="ARBA" id="ARBA00023157"/>
    </source>
</evidence>